<dbReference type="EMBL" id="BSXT01001352">
    <property type="protein sequence ID" value="GMF41594.1"/>
    <property type="molecule type" value="Genomic_DNA"/>
</dbReference>
<name>A0A9W6XMK1_9STRA</name>
<comment type="caution">
    <text evidence="1">The sequence shown here is derived from an EMBL/GenBank/DDBJ whole genome shotgun (WGS) entry which is preliminary data.</text>
</comment>
<accession>A0A9W6XMK1</accession>
<gene>
    <name evidence="1" type="ORF">Pfra01_001325700</name>
</gene>
<dbReference type="Proteomes" id="UP001165121">
    <property type="component" value="Unassembled WGS sequence"/>
</dbReference>
<evidence type="ECO:0000313" key="2">
    <source>
        <dbReference type="Proteomes" id="UP001165121"/>
    </source>
</evidence>
<reference evidence="1" key="1">
    <citation type="submission" date="2023-04" db="EMBL/GenBank/DDBJ databases">
        <title>Phytophthora fragariaefolia NBRC 109709.</title>
        <authorList>
            <person name="Ichikawa N."/>
            <person name="Sato H."/>
            <person name="Tonouchi N."/>
        </authorList>
    </citation>
    <scope>NUCLEOTIDE SEQUENCE</scope>
    <source>
        <strain evidence="1">NBRC 109709</strain>
    </source>
</reference>
<organism evidence="1 2">
    <name type="scientific">Phytophthora fragariaefolia</name>
    <dbReference type="NCBI Taxonomy" id="1490495"/>
    <lineage>
        <taxon>Eukaryota</taxon>
        <taxon>Sar</taxon>
        <taxon>Stramenopiles</taxon>
        <taxon>Oomycota</taxon>
        <taxon>Peronosporomycetes</taxon>
        <taxon>Peronosporales</taxon>
        <taxon>Peronosporaceae</taxon>
        <taxon>Phytophthora</taxon>
    </lineage>
</organism>
<protein>
    <submittedName>
        <fullName evidence="1">Unnamed protein product</fullName>
    </submittedName>
</protein>
<evidence type="ECO:0000313" key="1">
    <source>
        <dbReference type="EMBL" id="GMF41594.1"/>
    </source>
</evidence>
<dbReference type="AlphaFoldDB" id="A0A9W6XMK1"/>
<proteinExistence type="predicted"/>
<sequence>MPIEEVDNKLTRDMSRWSSVSSRTLKKYMVLDFQMRLLKSVLQLSGVDLGFGYLSISEIAVGDEPASISYCTARGGAQVEDNQEVEPIVIQGWARDNDNVFSGSIYRRQQVVVQDDVFVRGSGVVDELKMVLQDSQVLNDQKRLEVV</sequence>
<keyword evidence="2" id="KW-1185">Reference proteome</keyword>